<reference evidence="2" key="1">
    <citation type="journal article" date="2015" name="Nat. Genet.">
        <title>The genome and transcriptome of the zoonotic hookworm Ancylostoma ceylanicum identify infection-specific gene families.</title>
        <authorList>
            <person name="Schwarz E.M."/>
            <person name="Hu Y."/>
            <person name="Antoshechkin I."/>
            <person name="Miller M.M."/>
            <person name="Sternberg P.W."/>
            <person name="Aroian R.V."/>
        </authorList>
    </citation>
    <scope>NUCLEOTIDE SEQUENCE</scope>
    <source>
        <strain evidence="2">HY135</strain>
    </source>
</reference>
<gene>
    <name evidence="1" type="primary">Acey_s0121.g986</name>
    <name evidence="1" type="ORF">Y032_0121g986</name>
</gene>
<keyword evidence="2" id="KW-1185">Reference proteome</keyword>
<organism evidence="1 2">
    <name type="scientific">Ancylostoma ceylanicum</name>
    <dbReference type="NCBI Taxonomy" id="53326"/>
    <lineage>
        <taxon>Eukaryota</taxon>
        <taxon>Metazoa</taxon>
        <taxon>Ecdysozoa</taxon>
        <taxon>Nematoda</taxon>
        <taxon>Chromadorea</taxon>
        <taxon>Rhabditida</taxon>
        <taxon>Rhabditina</taxon>
        <taxon>Rhabditomorpha</taxon>
        <taxon>Strongyloidea</taxon>
        <taxon>Ancylostomatidae</taxon>
        <taxon>Ancylostomatinae</taxon>
        <taxon>Ancylostoma</taxon>
    </lineage>
</organism>
<evidence type="ECO:0000313" key="1">
    <source>
        <dbReference type="EMBL" id="EYB99657.1"/>
    </source>
</evidence>
<comment type="caution">
    <text evidence="1">The sequence shown here is derived from an EMBL/GenBank/DDBJ whole genome shotgun (WGS) entry which is preliminary data.</text>
</comment>
<accession>A0A016TAD3</accession>
<proteinExistence type="predicted"/>
<dbReference type="AlphaFoldDB" id="A0A016TAD3"/>
<sequence length="78" mass="8954">MAEWIRERAPNPPSSQKIYSALDSRWHFLTAHLICVQLGFVPVHESTQNQKAPHPVDVASLNGELRRTVQEIHEEKLD</sequence>
<dbReference type="Proteomes" id="UP000024635">
    <property type="component" value="Unassembled WGS sequence"/>
</dbReference>
<protein>
    <recommendedName>
        <fullName evidence="3">SRCR domain-containing protein</fullName>
    </recommendedName>
</protein>
<dbReference type="EMBL" id="JARK01001457">
    <property type="protein sequence ID" value="EYB99657.1"/>
    <property type="molecule type" value="Genomic_DNA"/>
</dbReference>
<name>A0A016TAD3_9BILA</name>
<evidence type="ECO:0008006" key="3">
    <source>
        <dbReference type="Google" id="ProtNLM"/>
    </source>
</evidence>
<evidence type="ECO:0000313" key="2">
    <source>
        <dbReference type="Proteomes" id="UP000024635"/>
    </source>
</evidence>